<dbReference type="InterPro" id="IPR058333">
    <property type="entry name" value="DUF8020"/>
</dbReference>
<name>A0A849CBJ9_9NOCA</name>
<dbReference type="Proteomes" id="UP000586827">
    <property type="component" value="Unassembled WGS sequence"/>
</dbReference>
<dbReference type="Pfam" id="PF26059">
    <property type="entry name" value="DUF8020"/>
    <property type="match status" value="1"/>
</dbReference>
<gene>
    <name evidence="3" type="ORF">HLB23_35450</name>
</gene>
<evidence type="ECO:0000256" key="1">
    <source>
        <dbReference type="SAM" id="SignalP"/>
    </source>
</evidence>
<evidence type="ECO:0000313" key="4">
    <source>
        <dbReference type="Proteomes" id="UP000586827"/>
    </source>
</evidence>
<feature type="chain" id="PRO_5039007228" description="DUF8020 domain-containing protein" evidence="1">
    <location>
        <begin position="21"/>
        <end position="200"/>
    </location>
</feature>
<comment type="caution">
    <text evidence="3">The sequence shown here is derived from an EMBL/GenBank/DDBJ whole genome shotgun (WGS) entry which is preliminary data.</text>
</comment>
<feature type="signal peptide" evidence="1">
    <location>
        <begin position="1"/>
        <end position="20"/>
    </location>
</feature>
<dbReference type="RefSeq" id="WP_157553288.1">
    <property type="nucleotide sequence ID" value="NZ_JABELX010000018.1"/>
</dbReference>
<evidence type="ECO:0000259" key="2">
    <source>
        <dbReference type="Pfam" id="PF26059"/>
    </source>
</evidence>
<keyword evidence="4" id="KW-1185">Reference proteome</keyword>
<proteinExistence type="predicted"/>
<organism evidence="3 4">
    <name type="scientific">Nocardia uniformis</name>
    <dbReference type="NCBI Taxonomy" id="53432"/>
    <lineage>
        <taxon>Bacteria</taxon>
        <taxon>Bacillati</taxon>
        <taxon>Actinomycetota</taxon>
        <taxon>Actinomycetes</taxon>
        <taxon>Mycobacteriales</taxon>
        <taxon>Nocardiaceae</taxon>
        <taxon>Nocardia</taxon>
    </lineage>
</organism>
<accession>A0A849CBJ9</accession>
<reference evidence="3 4" key="1">
    <citation type="submission" date="2020-05" db="EMBL/GenBank/DDBJ databases">
        <title>MicrobeNet Type strains.</title>
        <authorList>
            <person name="Nicholson A.C."/>
        </authorList>
    </citation>
    <scope>NUCLEOTIDE SEQUENCE [LARGE SCALE GENOMIC DNA]</scope>
    <source>
        <strain evidence="3 4">JCM 3224</strain>
    </source>
</reference>
<feature type="domain" description="DUF8020" evidence="2">
    <location>
        <begin position="48"/>
        <end position="122"/>
    </location>
</feature>
<protein>
    <recommendedName>
        <fullName evidence="2">DUF8020 domain-containing protein</fullName>
    </recommendedName>
</protein>
<sequence length="200" mass="19978">MSLRTAALTMLVLGSTVAAAGTVHAESDSAAGESPAEMVSSVRGTANGVGYSATITPDGRGVATTLDAGSFALTPDAAAVTIADRDGAVVAAVPLSFQVADHWIAVAPSIANQGTTLTLEPVHAMPLRDVSARENWDAQVQRGVFGALIGGTIGGLVTLPFWIFVLPPLLGIAIGAGIGFLAAGGQPLIDAGIAYFSGQP</sequence>
<dbReference type="AlphaFoldDB" id="A0A849CBJ9"/>
<keyword evidence="1" id="KW-0732">Signal</keyword>
<dbReference type="EMBL" id="JABELX010000018">
    <property type="protein sequence ID" value="NNH75088.1"/>
    <property type="molecule type" value="Genomic_DNA"/>
</dbReference>
<evidence type="ECO:0000313" key="3">
    <source>
        <dbReference type="EMBL" id="NNH75088.1"/>
    </source>
</evidence>